<evidence type="ECO:0000313" key="3">
    <source>
        <dbReference type="Proteomes" id="UP000193224"/>
    </source>
</evidence>
<dbReference type="Proteomes" id="UP000193224">
    <property type="component" value="Unassembled WGS sequence"/>
</dbReference>
<dbReference type="Pfam" id="PF10090">
    <property type="entry name" value="HPTransfase"/>
    <property type="match status" value="1"/>
</dbReference>
<accession>A0A1X7BR19</accession>
<protein>
    <recommendedName>
        <fullName evidence="1">Histidine phosphotransferase ChpT C-terminal domain-containing protein</fullName>
    </recommendedName>
</protein>
<dbReference type="EMBL" id="FWXB01000004">
    <property type="protein sequence ID" value="SMC11639.1"/>
    <property type="molecule type" value="Genomic_DNA"/>
</dbReference>
<reference evidence="2 3" key="1">
    <citation type="submission" date="2017-03" db="EMBL/GenBank/DDBJ databases">
        <authorList>
            <person name="Afonso C.L."/>
            <person name="Miller P.J."/>
            <person name="Scott M.A."/>
            <person name="Spackman E."/>
            <person name="Goraichik I."/>
            <person name="Dimitrov K.M."/>
            <person name="Suarez D.L."/>
            <person name="Swayne D.E."/>
        </authorList>
    </citation>
    <scope>NUCLEOTIDE SEQUENCE [LARGE SCALE GENOMIC DNA]</scope>
    <source>
        <strain evidence="2 3">CECT 7745</strain>
    </source>
</reference>
<evidence type="ECO:0000313" key="2">
    <source>
        <dbReference type="EMBL" id="SMC11639.1"/>
    </source>
</evidence>
<keyword evidence="3" id="KW-1185">Reference proteome</keyword>
<dbReference type="Gene3D" id="3.30.565.10">
    <property type="entry name" value="Histidine kinase-like ATPase, C-terminal domain"/>
    <property type="match status" value="1"/>
</dbReference>
<feature type="domain" description="Histidine phosphotransferase ChpT C-terminal" evidence="1">
    <location>
        <begin position="78"/>
        <end position="193"/>
    </location>
</feature>
<proteinExistence type="predicted"/>
<dbReference type="Gene3D" id="1.10.287.130">
    <property type="match status" value="1"/>
</dbReference>
<evidence type="ECO:0000259" key="1">
    <source>
        <dbReference type="Pfam" id="PF10090"/>
    </source>
</evidence>
<sequence length="199" mass="21278">MTDHTANVAALIGSRICHDLISPVGAVTNGLELLAMSGVGDSPELSLVNSSAADASARIKLFRLAFGTASEGQTTGGDELQRVLSDHYDDGRINIEWQPDGDLPRKLAKAVVLAVMCVEQSLPFGGNLQIKKSGDTWSVLGTSDRIRERTDLWSGLRGETSLDDVAPADVQYPLLHVLLNAMDRPCNVATSENEVCVSF</sequence>
<organism evidence="2 3">
    <name type="scientific">Roseovarius aestuarii</name>
    <dbReference type="NCBI Taxonomy" id="475083"/>
    <lineage>
        <taxon>Bacteria</taxon>
        <taxon>Pseudomonadati</taxon>
        <taxon>Pseudomonadota</taxon>
        <taxon>Alphaproteobacteria</taxon>
        <taxon>Rhodobacterales</taxon>
        <taxon>Roseobacteraceae</taxon>
        <taxon>Roseovarius</taxon>
    </lineage>
</organism>
<dbReference type="AlphaFoldDB" id="A0A1X7BR19"/>
<dbReference type="InterPro" id="IPR018762">
    <property type="entry name" value="ChpT_C"/>
</dbReference>
<dbReference type="RefSeq" id="WP_085799607.1">
    <property type="nucleotide sequence ID" value="NZ_FWXB01000004.1"/>
</dbReference>
<gene>
    <name evidence="2" type="ORF">ROA7745_01454</name>
</gene>
<name>A0A1X7BR19_9RHOB</name>
<dbReference type="OrthoDB" id="9803702at2"/>
<dbReference type="InterPro" id="IPR036890">
    <property type="entry name" value="HATPase_C_sf"/>
</dbReference>